<reference evidence="2" key="1">
    <citation type="journal article" date="2019" name="Int. J. Syst. Evol. Microbiol.">
        <title>The Global Catalogue of Microorganisms (GCM) 10K type strain sequencing project: providing services to taxonomists for standard genome sequencing and annotation.</title>
        <authorList>
            <consortium name="The Broad Institute Genomics Platform"/>
            <consortium name="The Broad Institute Genome Sequencing Center for Infectious Disease"/>
            <person name="Wu L."/>
            <person name="Ma J."/>
        </authorList>
    </citation>
    <scope>NUCLEOTIDE SEQUENCE [LARGE SCALE GENOMIC DNA]</scope>
    <source>
        <strain evidence="2">KCTC 32514</strain>
    </source>
</reference>
<dbReference type="Proteomes" id="UP001597548">
    <property type="component" value="Unassembled WGS sequence"/>
</dbReference>
<keyword evidence="2" id="KW-1185">Reference proteome</keyword>
<dbReference type="RefSeq" id="WP_194507491.1">
    <property type="nucleotide sequence ID" value="NZ_JADILU010000003.1"/>
</dbReference>
<name>A0ABW5ZPE2_9FLAO</name>
<dbReference type="EMBL" id="JBHUOS010000001">
    <property type="protein sequence ID" value="MFD2914839.1"/>
    <property type="molecule type" value="Genomic_DNA"/>
</dbReference>
<comment type="caution">
    <text evidence="1">The sequence shown here is derived from an EMBL/GenBank/DDBJ whole genome shotgun (WGS) entry which is preliminary data.</text>
</comment>
<gene>
    <name evidence="1" type="ORF">ACFS29_04250</name>
</gene>
<accession>A0ABW5ZPE2</accession>
<proteinExistence type="predicted"/>
<evidence type="ECO:0000313" key="1">
    <source>
        <dbReference type="EMBL" id="MFD2914839.1"/>
    </source>
</evidence>
<organism evidence="1 2">
    <name type="scientific">Psychroserpens luteus</name>
    <dbReference type="NCBI Taxonomy" id="1434066"/>
    <lineage>
        <taxon>Bacteria</taxon>
        <taxon>Pseudomonadati</taxon>
        <taxon>Bacteroidota</taxon>
        <taxon>Flavobacteriia</taxon>
        <taxon>Flavobacteriales</taxon>
        <taxon>Flavobacteriaceae</taxon>
        <taxon>Psychroserpens</taxon>
    </lineage>
</organism>
<evidence type="ECO:0000313" key="2">
    <source>
        <dbReference type="Proteomes" id="UP001597548"/>
    </source>
</evidence>
<sequence length="148" mass="16873">MKVFFGSLVVFLFLSCNSSEKVENKVVITDGTKTYDVYQPSEMSSLMKGMYAYNMQLKADIEAGKELTGEFPEEFLDIHSAVLSDTKLRNENFKHYSAKFIEAQRDIFSQDSLSSVEERYNNSINMCLSCHKTECTGPIPKIKKLLIK</sequence>
<dbReference type="PROSITE" id="PS51257">
    <property type="entry name" value="PROKAR_LIPOPROTEIN"/>
    <property type="match status" value="1"/>
</dbReference>
<evidence type="ECO:0008006" key="3">
    <source>
        <dbReference type="Google" id="ProtNLM"/>
    </source>
</evidence>
<protein>
    <recommendedName>
        <fullName evidence="3">Cytochrome C</fullName>
    </recommendedName>
</protein>